<dbReference type="SMART" id="SM01008">
    <property type="entry name" value="Ald_Xan_dh_C"/>
    <property type="match status" value="1"/>
</dbReference>
<protein>
    <recommendedName>
        <fullName evidence="3">Aldehyde oxidase/xanthine dehydrogenase a/b hammerhead domain-containing protein</fullName>
    </recommendedName>
</protein>
<dbReference type="PANTHER" id="PTHR11908">
    <property type="entry name" value="XANTHINE DEHYDROGENASE"/>
    <property type="match status" value="1"/>
</dbReference>
<feature type="domain" description="Aldehyde oxidase/xanthine dehydrogenase a/b hammerhead" evidence="3">
    <location>
        <begin position="1"/>
        <end position="80"/>
    </location>
</feature>
<dbReference type="InterPro" id="IPR008274">
    <property type="entry name" value="AldOxase/xan_DH_MoCoBD1"/>
</dbReference>
<dbReference type="GO" id="GO:0016491">
    <property type="term" value="F:oxidoreductase activity"/>
    <property type="evidence" value="ECO:0007669"/>
    <property type="project" value="UniProtKB-KW"/>
</dbReference>
<dbReference type="InterPro" id="IPR046867">
    <property type="entry name" value="AldOxase/xan_DH_MoCoBD2"/>
</dbReference>
<dbReference type="PANTHER" id="PTHR11908:SF132">
    <property type="entry name" value="ALDEHYDE OXIDASE 1-RELATED"/>
    <property type="match status" value="1"/>
</dbReference>
<dbReference type="GO" id="GO:0005506">
    <property type="term" value="F:iron ion binding"/>
    <property type="evidence" value="ECO:0007669"/>
    <property type="project" value="InterPro"/>
</dbReference>
<name>A0A381Z0V3_9ZZZZ</name>
<dbReference type="SUPFAM" id="SSF56003">
    <property type="entry name" value="Molybdenum cofactor-binding domain"/>
    <property type="match status" value="1"/>
</dbReference>
<evidence type="ECO:0000313" key="4">
    <source>
        <dbReference type="EMBL" id="SVA82357.1"/>
    </source>
</evidence>
<dbReference type="Pfam" id="PF01315">
    <property type="entry name" value="Ald_Xan_dh_C"/>
    <property type="match status" value="1"/>
</dbReference>
<dbReference type="InterPro" id="IPR037165">
    <property type="entry name" value="AldOxase/xan_DH_Mopterin-bd_sf"/>
</dbReference>
<proteinExistence type="predicted"/>
<dbReference type="InterPro" id="IPR000674">
    <property type="entry name" value="Ald_Oxase/Xan_DH_a/b"/>
</dbReference>
<evidence type="ECO:0000256" key="2">
    <source>
        <dbReference type="ARBA" id="ARBA00023002"/>
    </source>
</evidence>
<dbReference type="InterPro" id="IPR016208">
    <property type="entry name" value="Ald_Oxase/xanthine_DH-like"/>
</dbReference>
<reference evidence="4" key="1">
    <citation type="submission" date="2018-05" db="EMBL/GenBank/DDBJ databases">
        <authorList>
            <person name="Lanie J.A."/>
            <person name="Ng W.-L."/>
            <person name="Kazmierczak K.M."/>
            <person name="Andrzejewski T.M."/>
            <person name="Davidsen T.M."/>
            <person name="Wayne K.J."/>
            <person name="Tettelin H."/>
            <person name="Glass J.I."/>
            <person name="Rusch D."/>
            <person name="Podicherti R."/>
            <person name="Tsui H.-C.T."/>
            <person name="Winkler M.E."/>
        </authorList>
    </citation>
    <scope>NUCLEOTIDE SEQUENCE</scope>
</reference>
<sequence length="707" mass="75317">SPHPHANILSINVQPALKMAGVHDILTPFNVGVGKIAPDVPILDTKVRFVGDEVAAIAAVNLYEADTAIDLIKVSYDVLPFSTNIDTSLEMGNPKIHTQGNIVNGGPIVEARGNVEEGFGQADYIVEDSFTTPDHHPASLEPRAALASWDGTRLTMWKPSRGIHADKAILAAALDVNPNNISVIGPVMGAGYGSKDETRTSILAALLSMRTGRPVKLELNREEEFLAGRRRHSTSTKIKMGVKKDGTVTAVHVKTVMDTGAYLSSGPGVVRRAGQGALYLYRCPNVKYEGQIVYTNTPTAGSYRALGAPQGHFALESLSDQIAEKLNMDPLKFRLMNHVGPEGQPGERATPKNQIIDTQPVEGGVPFSSNELRQCLILGADAIGWDKRDQITTPTGPIRRGIGMSMFIYRGGPGGQSNAEMSLDKDGCFTLNVGFMDVGEGSSTVVLQMAADTLGVLPQMIRLNSGNTDNTPQSPMTAGSTLTFSAGQAAVRAASQLARVVIEAASEAIGLTDTEGLYITPDGVCSMSGDGVKFADLARKAGLLKTAVSVTPGSKDYIVNSFGAHFAEIEVDIETGYVKIIKYVAVHDSGRIINPKMAEGQVRGGISQMMGFTFLEDMEIDHSSGVTLNASFLEHKSPTIMEYPEIEVIFADSIDPVGPFGAKSLGETPCIAPAPTIANALYHATGVRLNHLPFTPDSVLTALKRLR</sequence>
<gene>
    <name evidence="4" type="ORF">METZ01_LOCUS135211</name>
</gene>
<dbReference type="InterPro" id="IPR036856">
    <property type="entry name" value="Ald_Oxase/Xan_DH_a/b_sf"/>
</dbReference>
<keyword evidence="2" id="KW-0560">Oxidoreductase</keyword>
<keyword evidence="1" id="KW-0500">Molybdenum</keyword>
<feature type="non-terminal residue" evidence="4">
    <location>
        <position position="1"/>
    </location>
</feature>
<dbReference type="Pfam" id="PF02738">
    <property type="entry name" value="MoCoBD_1"/>
    <property type="match status" value="1"/>
</dbReference>
<dbReference type="Gene3D" id="3.30.365.10">
    <property type="entry name" value="Aldehyde oxidase/xanthine dehydrogenase, molybdopterin binding domain"/>
    <property type="match status" value="4"/>
</dbReference>
<dbReference type="Gene3D" id="3.90.1170.50">
    <property type="entry name" value="Aldehyde oxidase/xanthine dehydrogenase, a/b hammerhead"/>
    <property type="match status" value="1"/>
</dbReference>
<dbReference type="Pfam" id="PF20256">
    <property type="entry name" value="MoCoBD_2"/>
    <property type="match status" value="1"/>
</dbReference>
<dbReference type="AlphaFoldDB" id="A0A381Z0V3"/>
<dbReference type="SUPFAM" id="SSF54665">
    <property type="entry name" value="CO dehydrogenase molybdoprotein N-domain-like"/>
    <property type="match status" value="1"/>
</dbReference>
<dbReference type="EMBL" id="UINC01019453">
    <property type="protein sequence ID" value="SVA82357.1"/>
    <property type="molecule type" value="Genomic_DNA"/>
</dbReference>
<organism evidence="4">
    <name type="scientific">marine metagenome</name>
    <dbReference type="NCBI Taxonomy" id="408172"/>
    <lineage>
        <taxon>unclassified sequences</taxon>
        <taxon>metagenomes</taxon>
        <taxon>ecological metagenomes</taxon>
    </lineage>
</organism>
<accession>A0A381Z0V3</accession>
<evidence type="ECO:0000259" key="3">
    <source>
        <dbReference type="SMART" id="SM01008"/>
    </source>
</evidence>
<evidence type="ECO:0000256" key="1">
    <source>
        <dbReference type="ARBA" id="ARBA00022505"/>
    </source>
</evidence>